<dbReference type="InterPro" id="IPR017970">
    <property type="entry name" value="Homeobox_CS"/>
</dbReference>
<organism evidence="9 10">
    <name type="scientific">Trichogramma brassicae</name>
    <dbReference type="NCBI Taxonomy" id="86971"/>
    <lineage>
        <taxon>Eukaryota</taxon>
        <taxon>Metazoa</taxon>
        <taxon>Ecdysozoa</taxon>
        <taxon>Arthropoda</taxon>
        <taxon>Hexapoda</taxon>
        <taxon>Insecta</taxon>
        <taxon>Pterygota</taxon>
        <taxon>Neoptera</taxon>
        <taxon>Endopterygota</taxon>
        <taxon>Hymenoptera</taxon>
        <taxon>Apocrita</taxon>
        <taxon>Proctotrupomorpha</taxon>
        <taxon>Chalcidoidea</taxon>
        <taxon>Trichogrammatidae</taxon>
        <taxon>Trichogramma</taxon>
    </lineage>
</organism>
<evidence type="ECO:0000256" key="1">
    <source>
        <dbReference type="ARBA" id="ARBA00004123"/>
    </source>
</evidence>
<sequence>MQITAGLSFSKKLTGSSGARGVNKIIRGRANLLRGRGKGVEMDDGFCRTTFSTYQLEELMRAFERAPYPDVFAREELALKLALSESRVQVWFQNRRAKWRKHELPRKSATAYMAQGSASPGTTGNYCSGSPRANNNGATNDSLCFAAAGFNSLNASLNPFPTAVTSAAPSDAWGYSPAYDLASHLNLLSPTNSPYSSGPFGAAGGNPSGNGAAAPNYPYATMLPQHDASGLFAAPNSSANAPMRVVHQDYAMSTSNSPPSSLTRPEYQTMVAGHSPPAAHLASPDHDDHHTAKLSDYALSPSDKYEQTAANEYQQQQQQQQTQPDQHKNEYGMHQHSPTRQQQQQQQVLKDQSLVKQEPGSQQQNYVQLPPFLN</sequence>
<dbReference type="Gene3D" id="1.10.10.60">
    <property type="entry name" value="Homeodomain-like"/>
    <property type="match status" value="1"/>
</dbReference>
<evidence type="ECO:0000256" key="5">
    <source>
        <dbReference type="PROSITE-ProRule" id="PRU00108"/>
    </source>
</evidence>
<keyword evidence="10" id="KW-1185">Reference proteome</keyword>
<evidence type="ECO:0000256" key="7">
    <source>
        <dbReference type="SAM" id="MobiDB-lite"/>
    </source>
</evidence>
<protein>
    <recommendedName>
        <fullName evidence="8">Homeobox domain-containing protein</fullName>
    </recommendedName>
</protein>
<proteinExistence type="predicted"/>
<dbReference type="OrthoDB" id="6159439at2759"/>
<dbReference type="InterPro" id="IPR009057">
    <property type="entry name" value="Homeodomain-like_sf"/>
</dbReference>
<feature type="DNA-binding region" description="Homeobox" evidence="5">
    <location>
        <begin position="50"/>
        <end position="103"/>
    </location>
</feature>
<dbReference type="InterPro" id="IPR001356">
    <property type="entry name" value="HD"/>
</dbReference>
<dbReference type="CDD" id="cd00086">
    <property type="entry name" value="homeodomain"/>
    <property type="match status" value="1"/>
</dbReference>
<dbReference type="Proteomes" id="UP000479190">
    <property type="component" value="Unassembled WGS sequence"/>
</dbReference>
<reference evidence="9 10" key="1">
    <citation type="submission" date="2020-02" db="EMBL/GenBank/DDBJ databases">
        <authorList>
            <person name="Ferguson B K."/>
        </authorList>
    </citation>
    <scope>NUCLEOTIDE SEQUENCE [LARGE SCALE GENOMIC DNA]</scope>
</reference>
<dbReference type="SUPFAM" id="SSF46689">
    <property type="entry name" value="Homeodomain-like"/>
    <property type="match status" value="1"/>
</dbReference>
<dbReference type="SMART" id="SM00389">
    <property type="entry name" value="HOX"/>
    <property type="match status" value="1"/>
</dbReference>
<evidence type="ECO:0000313" key="9">
    <source>
        <dbReference type="EMBL" id="CAB0032389.1"/>
    </source>
</evidence>
<dbReference type="InterPro" id="IPR050649">
    <property type="entry name" value="Paired_Homeobox_TFs"/>
</dbReference>
<name>A0A6H5I9N3_9HYME</name>
<accession>A0A6H5I9N3</accession>
<comment type="subcellular location">
    <subcellularLocation>
        <location evidence="1 5 6">Nucleus</location>
    </subcellularLocation>
</comment>
<dbReference type="GO" id="GO:0000977">
    <property type="term" value="F:RNA polymerase II transcription regulatory region sequence-specific DNA binding"/>
    <property type="evidence" value="ECO:0007669"/>
    <property type="project" value="TreeGrafter"/>
</dbReference>
<dbReference type="PROSITE" id="PS50071">
    <property type="entry name" value="HOMEOBOX_2"/>
    <property type="match status" value="1"/>
</dbReference>
<dbReference type="GO" id="GO:0000981">
    <property type="term" value="F:DNA-binding transcription factor activity, RNA polymerase II-specific"/>
    <property type="evidence" value="ECO:0007669"/>
    <property type="project" value="InterPro"/>
</dbReference>
<dbReference type="PANTHER" id="PTHR24329">
    <property type="entry name" value="HOMEOBOX PROTEIN ARISTALESS"/>
    <property type="match status" value="1"/>
</dbReference>
<dbReference type="FunFam" id="1.10.10.60:FF:000679">
    <property type="entry name" value="Homeobox protein aristaless"/>
    <property type="match status" value="1"/>
</dbReference>
<dbReference type="PROSITE" id="PS00027">
    <property type="entry name" value="HOMEOBOX_1"/>
    <property type="match status" value="1"/>
</dbReference>
<evidence type="ECO:0000256" key="3">
    <source>
        <dbReference type="ARBA" id="ARBA00023155"/>
    </source>
</evidence>
<keyword evidence="4 5" id="KW-0539">Nucleus</keyword>
<feature type="domain" description="Homeobox" evidence="8">
    <location>
        <begin position="48"/>
        <end position="102"/>
    </location>
</feature>
<evidence type="ECO:0000313" key="10">
    <source>
        <dbReference type="Proteomes" id="UP000479190"/>
    </source>
</evidence>
<evidence type="ECO:0000256" key="4">
    <source>
        <dbReference type="ARBA" id="ARBA00023242"/>
    </source>
</evidence>
<dbReference type="GO" id="GO:0005634">
    <property type="term" value="C:nucleus"/>
    <property type="evidence" value="ECO:0007669"/>
    <property type="project" value="UniProtKB-SubCell"/>
</dbReference>
<evidence type="ECO:0000259" key="8">
    <source>
        <dbReference type="PROSITE" id="PS50071"/>
    </source>
</evidence>
<gene>
    <name evidence="9" type="ORF">TBRA_LOCUS4327</name>
</gene>
<keyword evidence="2 5" id="KW-0238">DNA-binding</keyword>
<dbReference type="EMBL" id="CADCXV010000678">
    <property type="protein sequence ID" value="CAB0032389.1"/>
    <property type="molecule type" value="Genomic_DNA"/>
</dbReference>
<feature type="compositionally biased region" description="Low complexity" evidence="7">
    <location>
        <begin position="314"/>
        <end position="323"/>
    </location>
</feature>
<dbReference type="Pfam" id="PF00046">
    <property type="entry name" value="Homeodomain"/>
    <property type="match status" value="1"/>
</dbReference>
<keyword evidence="3 5" id="KW-0371">Homeobox</keyword>
<dbReference type="PANTHER" id="PTHR24329:SF543">
    <property type="entry name" value="FI01017P-RELATED"/>
    <property type="match status" value="1"/>
</dbReference>
<dbReference type="AlphaFoldDB" id="A0A6H5I9N3"/>
<evidence type="ECO:0000256" key="6">
    <source>
        <dbReference type="RuleBase" id="RU000682"/>
    </source>
</evidence>
<evidence type="ECO:0000256" key="2">
    <source>
        <dbReference type="ARBA" id="ARBA00023125"/>
    </source>
</evidence>
<feature type="region of interest" description="Disordered" evidence="7">
    <location>
        <begin position="304"/>
        <end position="374"/>
    </location>
</feature>